<dbReference type="Proteomes" id="UP001592529">
    <property type="component" value="Unassembled WGS sequence"/>
</dbReference>
<protein>
    <submittedName>
        <fullName evidence="4">HAD family hydrolase</fullName>
        <ecNumber evidence="4">3.1.3.-</ecNumber>
    </submittedName>
</protein>
<dbReference type="GO" id="GO:0016787">
    <property type="term" value="F:hydrolase activity"/>
    <property type="evidence" value="ECO:0007669"/>
    <property type="project" value="UniProtKB-KW"/>
</dbReference>
<accession>A0ABV6WRC2</accession>
<keyword evidence="3" id="KW-0460">Magnesium</keyword>
<dbReference type="PRINTS" id="PR00413">
    <property type="entry name" value="HADHALOGNASE"/>
</dbReference>
<evidence type="ECO:0000313" key="4">
    <source>
        <dbReference type="EMBL" id="MFC1428585.1"/>
    </source>
</evidence>
<gene>
    <name evidence="4" type="ORF">ACEZCY_36025</name>
</gene>
<comment type="cofactor">
    <cofactor evidence="1">
        <name>Mg(2+)</name>
        <dbReference type="ChEBI" id="CHEBI:18420"/>
    </cofactor>
</comment>
<dbReference type="PANTHER" id="PTHR46470:SF4">
    <property type="entry name" value="5-AMINO-6-(5-PHOSPHO-D-RIBITYLAMINO)URACIL PHOSPHATASE YIGB"/>
    <property type="match status" value="1"/>
</dbReference>
<dbReference type="SFLD" id="SFLDG01129">
    <property type="entry name" value="C1.5:_HAD__Beta-PGM__Phosphata"/>
    <property type="match status" value="1"/>
</dbReference>
<evidence type="ECO:0000256" key="1">
    <source>
        <dbReference type="ARBA" id="ARBA00001946"/>
    </source>
</evidence>
<evidence type="ECO:0000313" key="5">
    <source>
        <dbReference type="Proteomes" id="UP001592529"/>
    </source>
</evidence>
<dbReference type="RefSeq" id="WP_380528056.1">
    <property type="nucleotide sequence ID" value="NZ_JBHFAA010000025.1"/>
</dbReference>
<dbReference type="InterPro" id="IPR006439">
    <property type="entry name" value="HAD-SF_hydro_IA"/>
</dbReference>
<dbReference type="NCBIfam" id="TIGR01549">
    <property type="entry name" value="HAD-SF-IA-v1"/>
    <property type="match status" value="1"/>
</dbReference>
<dbReference type="Pfam" id="PF13419">
    <property type="entry name" value="HAD_2"/>
    <property type="match status" value="1"/>
</dbReference>
<proteinExistence type="predicted"/>
<reference evidence="4 5" key="1">
    <citation type="submission" date="2024-09" db="EMBL/GenBank/DDBJ databases">
        <authorList>
            <person name="Lee S.D."/>
        </authorList>
    </citation>
    <scope>NUCLEOTIDE SEQUENCE [LARGE SCALE GENOMIC DNA]</scope>
    <source>
        <strain evidence="4 5">N1-12</strain>
    </source>
</reference>
<evidence type="ECO:0000256" key="3">
    <source>
        <dbReference type="ARBA" id="ARBA00022842"/>
    </source>
</evidence>
<dbReference type="InterPro" id="IPR036412">
    <property type="entry name" value="HAD-like_sf"/>
</dbReference>
<organism evidence="4 5">
    <name type="scientific">Streptacidiphilus alkalitolerans</name>
    <dbReference type="NCBI Taxonomy" id="3342712"/>
    <lineage>
        <taxon>Bacteria</taxon>
        <taxon>Bacillati</taxon>
        <taxon>Actinomycetota</taxon>
        <taxon>Actinomycetes</taxon>
        <taxon>Kitasatosporales</taxon>
        <taxon>Streptomycetaceae</taxon>
        <taxon>Streptacidiphilus</taxon>
    </lineage>
</organism>
<dbReference type="InterPro" id="IPR023214">
    <property type="entry name" value="HAD_sf"/>
</dbReference>
<keyword evidence="2 4" id="KW-0378">Hydrolase</keyword>
<dbReference type="InterPro" id="IPR051400">
    <property type="entry name" value="HAD-like_hydrolase"/>
</dbReference>
<dbReference type="EMBL" id="JBHFAA010000025">
    <property type="protein sequence ID" value="MFC1428585.1"/>
    <property type="molecule type" value="Genomic_DNA"/>
</dbReference>
<sequence>MPLALFDLDNTLISRQQLLAPIAEQFCAAHGVDADAAPRVADTFLERTGPEVFARLRSEYGLPEQVTHLWAWYVDAIAAAVDCPVPVLDGLQQLRDCGWTVAVVTNGATDIQTAKLSATGLDQIVDAAVISESVGIRKPDPAIFRAAAARCGKPLAGGWMTGDNPDTDISGAHGVGLRAIWIAAGRTWTHDAPPAEHTADDALAAITHLLTL</sequence>
<dbReference type="SUPFAM" id="SSF56784">
    <property type="entry name" value="HAD-like"/>
    <property type="match status" value="1"/>
</dbReference>
<keyword evidence="5" id="KW-1185">Reference proteome</keyword>
<dbReference type="Gene3D" id="3.40.50.1000">
    <property type="entry name" value="HAD superfamily/HAD-like"/>
    <property type="match status" value="1"/>
</dbReference>
<dbReference type="PANTHER" id="PTHR46470">
    <property type="entry name" value="N-ACYLNEURAMINATE-9-PHOSPHATASE"/>
    <property type="match status" value="1"/>
</dbReference>
<name>A0ABV6WRC2_9ACTN</name>
<evidence type="ECO:0000256" key="2">
    <source>
        <dbReference type="ARBA" id="ARBA00022801"/>
    </source>
</evidence>
<dbReference type="EC" id="3.1.3.-" evidence="4"/>
<dbReference type="Gene3D" id="1.10.150.520">
    <property type="match status" value="1"/>
</dbReference>
<comment type="caution">
    <text evidence="4">The sequence shown here is derived from an EMBL/GenBank/DDBJ whole genome shotgun (WGS) entry which is preliminary data.</text>
</comment>
<dbReference type="InterPro" id="IPR041492">
    <property type="entry name" value="HAD_2"/>
</dbReference>
<dbReference type="SFLD" id="SFLDS00003">
    <property type="entry name" value="Haloacid_Dehalogenase"/>
    <property type="match status" value="1"/>
</dbReference>